<dbReference type="RefSeq" id="WP_040645309.1">
    <property type="nucleotide sequence ID" value="NZ_AHCD03000043.1"/>
</dbReference>
<dbReference type="GeneID" id="61359677"/>
<reference evidence="2 3" key="1">
    <citation type="journal article" date="2012" name="J. Bacteriol.">
        <title>Genome sequence of the cycloprodigiosin-producing bacterial strain Pseudoalteromonas rubra ATCC 29570(T).</title>
        <authorList>
            <person name="Xie B.B."/>
            <person name="Shu Y.L."/>
            <person name="Qin Q.L."/>
            <person name="Rong J.C."/>
            <person name="Zhang X.Y."/>
            <person name="Chen X.L."/>
            <person name="Zhou B.C."/>
            <person name="Zhang Y.Z."/>
        </authorList>
    </citation>
    <scope>NUCLEOTIDE SEQUENCE [LARGE SCALE GENOMIC DNA]</scope>
    <source>
        <strain evidence="2 3">DSM 6842</strain>
    </source>
</reference>
<dbReference type="EMBL" id="AHCD03000043">
    <property type="protein sequence ID" value="KAF7783537.1"/>
    <property type="molecule type" value="Genomic_DNA"/>
</dbReference>
<protein>
    <recommendedName>
        <fullName evidence="1">DUF4145 domain-containing protein</fullName>
    </recommendedName>
</protein>
<name>A0A8T0C4M5_9GAMM</name>
<organism evidence="2 3">
    <name type="scientific">Pseudoalteromonas rubra</name>
    <dbReference type="NCBI Taxonomy" id="43658"/>
    <lineage>
        <taxon>Bacteria</taxon>
        <taxon>Pseudomonadati</taxon>
        <taxon>Pseudomonadota</taxon>
        <taxon>Gammaproteobacteria</taxon>
        <taxon>Alteromonadales</taxon>
        <taxon>Pseudoalteromonadaceae</taxon>
        <taxon>Pseudoalteromonas</taxon>
    </lineage>
</organism>
<gene>
    <name evidence="2" type="ORF">PRUB_a3330</name>
</gene>
<evidence type="ECO:0000259" key="1">
    <source>
        <dbReference type="Pfam" id="PF13643"/>
    </source>
</evidence>
<dbReference type="Proteomes" id="UP000016480">
    <property type="component" value="Unassembled WGS sequence"/>
</dbReference>
<sequence>MSKYVPPTILSSAFNCPHCEAFSNMKWSYTDSYIYHRTERTRIWACRCSCCENDSYWWVLDYDNEGSPCDGYMILPEASSAPMPHPEMPDDVKEDYLEARAIVGTSSRGACALLRLVVQKLCKDLGYTSGNINKDIGSMVSDGLPVQIQQALDVVRVVGNNAVHPGELNKGDVDSVAIAIFHLINEIIEDRISKPKRIAELYEKLPKGAVEAIEKRDS</sequence>
<feature type="domain" description="DUF4145" evidence="1">
    <location>
        <begin position="98"/>
        <end position="176"/>
    </location>
</feature>
<dbReference type="AlphaFoldDB" id="A0A8T0C4M5"/>
<comment type="caution">
    <text evidence="2">The sequence shown here is derived from an EMBL/GenBank/DDBJ whole genome shotgun (WGS) entry which is preliminary data.</text>
</comment>
<evidence type="ECO:0000313" key="3">
    <source>
        <dbReference type="Proteomes" id="UP000016480"/>
    </source>
</evidence>
<accession>A0A8T0C4M5</accession>
<evidence type="ECO:0000313" key="2">
    <source>
        <dbReference type="EMBL" id="KAF7783537.1"/>
    </source>
</evidence>
<dbReference type="Pfam" id="PF13643">
    <property type="entry name" value="DUF4145"/>
    <property type="match status" value="1"/>
</dbReference>
<dbReference type="InterPro" id="IPR025285">
    <property type="entry name" value="DUF4145"/>
</dbReference>
<proteinExistence type="predicted"/>